<dbReference type="Gene3D" id="3.40.50.720">
    <property type="entry name" value="NAD(P)-binding Rossmann-like Domain"/>
    <property type="match status" value="1"/>
</dbReference>
<evidence type="ECO:0000313" key="3">
    <source>
        <dbReference type="EMBL" id="SEO22149.1"/>
    </source>
</evidence>
<reference evidence="3 4" key="1">
    <citation type="submission" date="2016-10" db="EMBL/GenBank/DDBJ databases">
        <authorList>
            <person name="de Groot N.N."/>
        </authorList>
    </citation>
    <scope>NUCLEOTIDE SEQUENCE [LARGE SCALE GENOMIC DNA]</scope>
    <source>
        <strain evidence="3 4">DSM 3857</strain>
    </source>
</reference>
<dbReference type="PRINTS" id="PR00081">
    <property type="entry name" value="GDHRDH"/>
</dbReference>
<feature type="domain" description="Ketoreductase" evidence="2">
    <location>
        <begin position="9"/>
        <end position="176"/>
    </location>
</feature>
<dbReference type="PROSITE" id="PS00061">
    <property type="entry name" value="ADH_SHORT"/>
    <property type="match status" value="1"/>
</dbReference>
<dbReference type="InterPro" id="IPR020904">
    <property type="entry name" value="Sc_DH/Rdtase_CS"/>
</dbReference>
<dbReference type="PANTHER" id="PTHR42760">
    <property type="entry name" value="SHORT-CHAIN DEHYDROGENASES/REDUCTASES FAMILY MEMBER"/>
    <property type="match status" value="1"/>
</dbReference>
<dbReference type="SMART" id="SM00822">
    <property type="entry name" value="PKS_KR"/>
    <property type="match status" value="1"/>
</dbReference>
<dbReference type="STRING" id="933059.SAMN04488103_11531"/>
<dbReference type="RefSeq" id="WP_091303524.1">
    <property type="nucleotide sequence ID" value="NZ_FOCE01000015.1"/>
</dbReference>
<dbReference type="Proteomes" id="UP000198761">
    <property type="component" value="Unassembled WGS sequence"/>
</dbReference>
<name>A0A1H8MY05_9RHOB</name>
<dbReference type="OrthoDB" id="9796652at2"/>
<accession>A0A1H8MY05</accession>
<dbReference type="InterPro" id="IPR036291">
    <property type="entry name" value="NAD(P)-bd_dom_sf"/>
</dbReference>
<evidence type="ECO:0000256" key="1">
    <source>
        <dbReference type="ARBA" id="ARBA00006484"/>
    </source>
</evidence>
<dbReference type="PANTHER" id="PTHR42760:SF40">
    <property type="entry name" value="3-OXOACYL-[ACYL-CARRIER-PROTEIN] REDUCTASE, CHLOROPLASTIC"/>
    <property type="match status" value="1"/>
</dbReference>
<dbReference type="PRINTS" id="PR00080">
    <property type="entry name" value="SDRFAMILY"/>
</dbReference>
<dbReference type="AlphaFoldDB" id="A0A1H8MY05"/>
<keyword evidence="4" id="KW-1185">Reference proteome</keyword>
<dbReference type="SUPFAM" id="SSF51735">
    <property type="entry name" value="NAD(P)-binding Rossmann-fold domains"/>
    <property type="match status" value="1"/>
</dbReference>
<dbReference type="GO" id="GO:0016616">
    <property type="term" value="F:oxidoreductase activity, acting on the CH-OH group of donors, NAD or NADP as acceptor"/>
    <property type="evidence" value="ECO:0007669"/>
    <property type="project" value="TreeGrafter"/>
</dbReference>
<gene>
    <name evidence="3" type="ORF">SAMN04488103_11531</name>
</gene>
<dbReference type="GO" id="GO:0030497">
    <property type="term" value="P:fatty acid elongation"/>
    <property type="evidence" value="ECO:0007669"/>
    <property type="project" value="TreeGrafter"/>
</dbReference>
<dbReference type="EMBL" id="FOCE01000015">
    <property type="protein sequence ID" value="SEO22149.1"/>
    <property type="molecule type" value="Genomic_DNA"/>
</dbReference>
<dbReference type="InterPro" id="IPR002347">
    <property type="entry name" value="SDR_fam"/>
</dbReference>
<evidence type="ECO:0000259" key="2">
    <source>
        <dbReference type="SMART" id="SM00822"/>
    </source>
</evidence>
<protein>
    <submittedName>
        <fullName evidence="3">NAD(P)-dependent dehydrogenase, short-chain alcohol dehydrogenase family</fullName>
    </submittedName>
</protein>
<dbReference type="FunFam" id="3.40.50.720:FF:000084">
    <property type="entry name" value="Short-chain dehydrogenase reductase"/>
    <property type="match status" value="1"/>
</dbReference>
<evidence type="ECO:0000313" key="4">
    <source>
        <dbReference type="Proteomes" id="UP000198761"/>
    </source>
</evidence>
<proteinExistence type="inferred from homology"/>
<dbReference type="Pfam" id="PF13561">
    <property type="entry name" value="adh_short_C2"/>
    <property type="match status" value="1"/>
</dbReference>
<comment type="similarity">
    <text evidence="1">Belongs to the short-chain dehydrogenases/reductases (SDR) family.</text>
</comment>
<organism evidence="3 4">
    <name type="scientific">Gemmobacter aquatilis</name>
    <dbReference type="NCBI Taxonomy" id="933059"/>
    <lineage>
        <taxon>Bacteria</taxon>
        <taxon>Pseudomonadati</taxon>
        <taxon>Pseudomonadota</taxon>
        <taxon>Alphaproteobacteria</taxon>
        <taxon>Rhodobacterales</taxon>
        <taxon>Paracoccaceae</taxon>
        <taxon>Gemmobacter</taxon>
    </lineage>
</organism>
<sequence length="236" mass="24400">MQVNTDTRPLAVVTGGGTGIGRAVAEALLAGGYRVQALGLDREDDLPAAIGFARVDVTDTAACMAALPANAPVAALVNCAGMLRHQQEWQTEPFEQVMRVNVTAGFALANALLEQLVAAQGAVVNVASMWAIFGSPGAPAYTASKAAVAALTRSQAVAWAPRGVRVNSVAPGWVETRMAEKARTDPERAARIGARIPMGRWAAPGEVASVVRFLLSAEAGYVTGVMIPVDGGYSVC</sequence>
<dbReference type="InterPro" id="IPR057326">
    <property type="entry name" value="KR_dom"/>
</dbReference>